<evidence type="ECO:0000256" key="2">
    <source>
        <dbReference type="ARBA" id="ARBA00022679"/>
    </source>
</evidence>
<dbReference type="Gene3D" id="3.40.1190.20">
    <property type="match status" value="1"/>
</dbReference>
<feature type="region of interest" description="Disordered" evidence="4">
    <location>
        <begin position="1"/>
        <end position="26"/>
    </location>
</feature>
<reference evidence="6 7" key="1">
    <citation type="submission" date="2019-01" db="EMBL/GenBank/DDBJ databases">
        <title>Novel species of Nocardioides.</title>
        <authorList>
            <person name="Liu Q."/>
            <person name="X Y.-H."/>
        </authorList>
    </citation>
    <scope>NUCLEOTIDE SEQUENCE [LARGE SCALE GENOMIC DNA]</scope>
    <source>
        <strain evidence="6 7">HLT2-9</strain>
    </source>
</reference>
<dbReference type="OrthoDB" id="9795789at2"/>
<dbReference type="EMBL" id="SDWV01000022">
    <property type="protein sequence ID" value="RYC05647.1"/>
    <property type="molecule type" value="Genomic_DNA"/>
</dbReference>
<name>A0A4V1RNF2_9ACTN</name>
<comment type="caution">
    <text evidence="6">The sequence shown here is derived from an EMBL/GenBank/DDBJ whole genome shotgun (WGS) entry which is preliminary data.</text>
</comment>
<accession>A0A4V1RNF2</accession>
<dbReference type="AlphaFoldDB" id="A0A4V1RNF2"/>
<dbReference type="InterPro" id="IPR002173">
    <property type="entry name" value="Carboh/pur_kinase_PfkB_CS"/>
</dbReference>
<dbReference type="SUPFAM" id="SSF53613">
    <property type="entry name" value="Ribokinase-like"/>
    <property type="match status" value="1"/>
</dbReference>
<evidence type="ECO:0000313" key="7">
    <source>
        <dbReference type="Proteomes" id="UP000291101"/>
    </source>
</evidence>
<dbReference type="InterPro" id="IPR050306">
    <property type="entry name" value="PfkB_Carbo_kinase"/>
</dbReference>
<feature type="domain" description="Carbohydrate kinase PfkB" evidence="5">
    <location>
        <begin position="47"/>
        <end position="125"/>
    </location>
</feature>
<dbReference type="PANTHER" id="PTHR43085:SF57">
    <property type="entry name" value="CARBOHYDRATE KINASE PFKB DOMAIN-CONTAINING PROTEIN"/>
    <property type="match status" value="1"/>
</dbReference>
<dbReference type="InterPro" id="IPR029056">
    <property type="entry name" value="Ribokinase-like"/>
</dbReference>
<evidence type="ECO:0000256" key="3">
    <source>
        <dbReference type="ARBA" id="ARBA00022777"/>
    </source>
</evidence>
<sequence>MGDAADTAQVTSQWQQEDGAIPGMLPSDAGRTVHASGYVVLDLLVADGKMKPVVGGTAANVATNLALLGWQSSVSALLGDDRAGREVVRQLAEYGVDTSRIVLDAEVQTPVLLHEVVNGRHRFRFSCPHCGVKYAKFRPLAPTSAPSAPDAAVHFFDRASSYAIKIAQSVRDRAVVVFEPGTPGRPPATAALAAASHILRVSSDLGIDAAEEETSPQVQIVGLGAAGVRYRLPGDRGWAHLDSRLDAPLVDAGGAGDWLTSGTLDMIPIESFGAGSLLKTDLEKAVRTGLQLAAGCCQFEGTRGQVGTTAWAAATKHQPSASSFVPDLPSYSTDDCSDCEAWFHHS</sequence>
<dbReference type="PANTHER" id="PTHR43085">
    <property type="entry name" value="HEXOKINASE FAMILY MEMBER"/>
    <property type="match status" value="1"/>
</dbReference>
<dbReference type="InterPro" id="IPR011611">
    <property type="entry name" value="PfkB_dom"/>
</dbReference>
<protein>
    <recommendedName>
        <fullName evidence="5">Carbohydrate kinase PfkB domain-containing protein</fullName>
    </recommendedName>
</protein>
<evidence type="ECO:0000313" key="6">
    <source>
        <dbReference type="EMBL" id="RYC05647.1"/>
    </source>
</evidence>
<keyword evidence="7" id="KW-1185">Reference proteome</keyword>
<dbReference type="PROSITE" id="PS00583">
    <property type="entry name" value="PFKB_KINASES_1"/>
    <property type="match status" value="1"/>
</dbReference>
<evidence type="ECO:0000256" key="4">
    <source>
        <dbReference type="SAM" id="MobiDB-lite"/>
    </source>
</evidence>
<gene>
    <name evidence="6" type="ORF">EUA94_18030</name>
</gene>
<keyword evidence="2" id="KW-0808">Transferase</keyword>
<dbReference type="Pfam" id="PF00294">
    <property type="entry name" value="PfkB"/>
    <property type="match status" value="1"/>
</dbReference>
<proteinExistence type="inferred from homology"/>
<comment type="similarity">
    <text evidence="1">Belongs to the carbohydrate kinase PfkB family.</text>
</comment>
<evidence type="ECO:0000256" key="1">
    <source>
        <dbReference type="ARBA" id="ARBA00010688"/>
    </source>
</evidence>
<dbReference type="RefSeq" id="WP_129428282.1">
    <property type="nucleotide sequence ID" value="NZ_SDWV01000022.1"/>
</dbReference>
<keyword evidence="3" id="KW-0418">Kinase</keyword>
<dbReference type="Proteomes" id="UP000291101">
    <property type="component" value="Unassembled WGS sequence"/>
</dbReference>
<evidence type="ECO:0000259" key="5">
    <source>
        <dbReference type="Pfam" id="PF00294"/>
    </source>
</evidence>
<organism evidence="6 7">
    <name type="scientific">Nocardioides zhouii</name>
    <dbReference type="NCBI Taxonomy" id="1168729"/>
    <lineage>
        <taxon>Bacteria</taxon>
        <taxon>Bacillati</taxon>
        <taxon>Actinomycetota</taxon>
        <taxon>Actinomycetes</taxon>
        <taxon>Propionibacteriales</taxon>
        <taxon>Nocardioidaceae</taxon>
        <taxon>Nocardioides</taxon>
    </lineage>
</organism>
<dbReference type="GO" id="GO:0016301">
    <property type="term" value="F:kinase activity"/>
    <property type="evidence" value="ECO:0007669"/>
    <property type="project" value="UniProtKB-KW"/>
</dbReference>